<gene>
    <name evidence="2" type="ORF">GDO81_000281</name>
</gene>
<proteinExistence type="predicted"/>
<keyword evidence="3" id="KW-1185">Reference proteome</keyword>
<evidence type="ECO:0000313" key="3">
    <source>
        <dbReference type="Proteomes" id="UP000824782"/>
    </source>
</evidence>
<keyword evidence="1" id="KW-0472">Membrane</keyword>
<dbReference type="EMBL" id="WNYA01000001">
    <property type="protein sequence ID" value="KAG8591739.1"/>
    <property type="molecule type" value="Genomic_DNA"/>
</dbReference>
<feature type="transmembrane region" description="Helical" evidence="1">
    <location>
        <begin position="38"/>
        <end position="58"/>
    </location>
</feature>
<protein>
    <submittedName>
        <fullName evidence="2">Uncharacterized protein</fullName>
    </submittedName>
</protein>
<name>A0AAV7D2T7_ENGPU</name>
<keyword evidence="1" id="KW-0812">Transmembrane</keyword>
<comment type="caution">
    <text evidence="2">The sequence shown here is derived from an EMBL/GenBank/DDBJ whole genome shotgun (WGS) entry which is preliminary data.</text>
</comment>
<feature type="transmembrane region" description="Helical" evidence="1">
    <location>
        <begin position="70"/>
        <end position="89"/>
    </location>
</feature>
<feature type="transmembrane region" description="Helical" evidence="1">
    <location>
        <begin position="12"/>
        <end position="32"/>
    </location>
</feature>
<organism evidence="2 3">
    <name type="scientific">Engystomops pustulosus</name>
    <name type="common">Tungara frog</name>
    <name type="synonym">Physalaemus pustulosus</name>
    <dbReference type="NCBI Taxonomy" id="76066"/>
    <lineage>
        <taxon>Eukaryota</taxon>
        <taxon>Metazoa</taxon>
        <taxon>Chordata</taxon>
        <taxon>Craniata</taxon>
        <taxon>Vertebrata</taxon>
        <taxon>Euteleostomi</taxon>
        <taxon>Amphibia</taxon>
        <taxon>Batrachia</taxon>
        <taxon>Anura</taxon>
        <taxon>Neobatrachia</taxon>
        <taxon>Hyloidea</taxon>
        <taxon>Leptodactylidae</taxon>
        <taxon>Leiuperinae</taxon>
        <taxon>Engystomops</taxon>
    </lineage>
</organism>
<keyword evidence="1" id="KW-1133">Transmembrane helix</keyword>
<evidence type="ECO:0000313" key="2">
    <source>
        <dbReference type="EMBL" id="KAG8591739.1"/>
    </source>
</evidence>
<dbReference type="AlphaFoldDB" id="A0AAV7D2T7"/>
<reference evidence="2" key="1">
    <citation type="thesis" date="2020" institute="ProQuest LLC" country="789 East Eisenhower Parkway, Ann Arbor, MI, USA">
        <title>Comparative Genomics and Chromosome Evolution.</title>
        <authorList>
            <person name="Mudd A.B."/>
        </authorList>
    </citation>
    <scope>NUCLEOTIDE SEQUENCE</scope>
    <source>
        <strain evidence="2">237g6f4</strain>
        <tissue evidence="2">Blood</tissue>
    </source>
</reference>
<accession>A0AAV7D2T7</accession>
<evidence type="ECO:0000256" key="1">
    <source>
        <dbReference type="SAM" id="Phobius"/>
    </source>
</evidence>
<sequence>MNPFLRGLRPAVLCGLHLGLINTSVILVLLSFITVYNITVFIIFTSHFFSLLCSVGTLISNLMILCRLRYFILIVLIFLFPCSTNYLHIYT</sequence>
<dbReference type="Proteomes" id="UP000824782">
    <property type="component" value="Unassembled WGS sequence"/>
</dbReference>